<dbReference type="AlphaFoldDB" id="A0A7R7IYH9"/>
<feature type="transmembrane region" description="Helical" evidence="1">
    <location>
        <begin position="15"/>
        <end position="36"/>
    </location>
</feature>
<dbReference type="EMBL" id="AP023213">
    <property type="protein sequence ID" value="BCO11204.1"/>
    <property type="molecule type" value="Genomic_DNA"/>
</dbReference>
<organism evidence="2 3">
    <name type="scientific">Citrifermentans bremense</name>
    <dbReference type="NCBI Taxonomy" id="60035"/>
    <lineage>
        <taxon>Bacteria</taxon>
        <taxon>Pseudomonadati</taxon>
        <taxon>Thermodesulfobacteriota</taxon>
        <taxon>Desulfuromonadia</taxon>
        <taxon>Geobacterales</taxon>
        <taxon>Geobacteraceae</taxon>
        <taxon>Citrifermentans</taxon>
    </lineage>
</organism>
<keyword evidence="1" id="KW-0472">Membrane</keyword>
<accession>A0A7R7IYH9</accession>
<keyword evidence="1" id="KW-1133">Transmembrane helix</keyword>
<proteinExistence type="predicted"/>
<sequence>MSQLLRKPFCSPQTISIADCFGVYIIIDTSLSLGVLKDTFLSIMLRKD</sequence>
<evidence type="ECO:0000313" key="3">
    <source>
        <dbReference type="Proteomes" id="UP000515472"/>
    </source>
</evidence>
<keyword evidence="1" id="KW-0812">Transmembrane</keyword>
<evidence type="ECO:0000313" key="2">
    <source>
        <dbReference type="EMBL" id="BCO11204.1"/>
    </source>
</evidence>
<reference evidence="2 3" key="1">
    <citation type="submission" date="2020-06" db="EMBL/GenBank/DDBJ databases">
        <title>Interaction of electrochemicaly active bacteria, Geobacter bremensis R4 on different carbon anode.</title>
        <authorList>
            <person name="Meng L."/>
            <person name="Yoshida N."/>
        </authorList>
    </citation>
    <scope>NUCLEOTIDE SEQUENCE [LARGE SCALE GENOMIC DNA]</scope>
    <source>
        <strain evidence="2 3">R4</strain>
    </source>
</reference>
<evidence type="ECO:0000256" key="1">
    <source>
        <dbReference type="SAM" id="Phobius"/>
    </source>
</evidence>
<protein>
    <submittedName>
        <fullName evidence="2">Uncharacterized protein</fullName>
    </submittedName>
</protein>
<dbReference type="Proteomes" id="UP000515472">
    <property type="component" value="Chromosome"/>
</dbReference>
<gene>
    <name evidence="2" type="ORF">GEOBRER4_n0757</name>
</gene>
<keyword evidence="3" id="KW-1185">Reference proteome</keyword>
<name>A0A7R7IYH9_9BACT</name>